<evidence type="ECO:0000313" key="1">
    <source>
        <dbReference type="EMBL" id="KAI3745076.1"/>
    </source>
</evidence>
<reference evidence="2" key="1">
    <citation type="journal article" date="2022" name="Mol. Ecol. Resour.">
        <title>The genomes of chicory, endive, great burdock and yacon provide insights into Asteraceae palaeo-polyploidization history and plant inulin production.</title>
        <authorList>
            <person name="Fan W."/>
            <person name="Wang S."/>
            <person name="Wang H."/>
            <person name="Wang A."/>
            <person name="Jiang F."/>
            <person name="Liu H."/>
            <person name="Zhao H."/>
            <person name="Xu D."/>
            <person name="Zhang Y."/>
        </authorList>
    </citation>
    <scope>NUCLEOTIDE SEQUENCE [LARGE SCALE GENOMIC DNA]</scope>
    <source>
        <strain evidence="2">cv. Yunnan</strain>
    </source>
</reference>
<comment type="caution">
    <text evidence="1">The sequence shown here is derived from an EMBL/GenBank/DDBJ whole genome shotgun (WGS) entry which is preliminary data.</text>
</comment>
<reference evidence="1 2" key="2">
    <citation type="journal article" date="2022" name="Mol. Ecol. Resour.">
        <title>The genomes of chicory, endive, great burdock and yacon provide insights into Asteraceae paleo-polyploidization history and plant inulin production.</title>
        <authorList>
            <person name="Fan W."/>
            <person name="Wang S."/>
            <person name="Wang H."/>
            <person name="Wang A."/>
            <person name="Jiang F."/>
            <person name="Liu H."/>
            <person name="Zhao H."/>
            <person name="Xu D."/>
            <person name="Zhang Y."/>
        </authorList>
    </citation>
    <scope>NUCLEOTIDE SEQUENCE [LARGE SCALE GENOMIC DNA]</scope>
    <source>
        <strain evidence="2">cv. Yunnan</strain>
        <tissue evidence="1">Leaves</tissue>
    </source>
</reference>
<evidence type="ECO:0000313" key="2">
    <source>
        <dbReference type="Proteomes" id="UP001056120"/>
    </source>
</evidence>
<keyword evidence="2" id="KW-1185">Reference proteome</keyword>
<name>A0ACB9DFN2_9ASTR</name>
<proteinExistence type="predicted"/>
<gene>
    <name evidence="1" type="ORF">L1987_58177</name>
</gene>
<sequence length="91" mass="9814">MLRSSDKRGLHRRSNNTGAPPNNQRKGRKFSLASAKRHAVSTLKCTVNKLTNPVMEDTTSATPTAAKMIPTTPSATVSAAKRSLFQSPVHV</sequence>
<organism evidence="1 2">
    <name type="scientific">Smallanthus sonchifolius</name>
    <dbReference type="NCBI Taxonomy" id="185202"/>
    <lineage>
        <taxon>Eukaryota</taxon>
        <taxon>Viridiplantae</taxon>
        <taxon>Streptophyta</taxon>
        <taxon>Embryophyta</taxon>
        <taxon>Tracheophyta</taxon>
        <taxon>Spermatophyta</taxon>
        <taxon>Magnoliopsida</taxon>
        <taxon>eudicotyledons</taxon>
        <taxon>Gunneridae</taxon>
        <taxon>Pentapetalae</taxon>
        <taxon>asterids</taxon>
        <taxon>campanulids</taxon>
        <taxon>Asterales</taxon>
        <taxon>Asteraceae</taxon>
        <taxon>Asteroideae</taxon>
        <taxon>Heliantheae alliance</taxon>
        <taxon>Millerieae</taxon>
        <taxon>Smallanthus</taxon>
    </lineage>
</organism>
<accession>A0ACB9DFN2</accession>
<dbReference type="Proteomes" id="UP001056120">
    <property type="component" value="Linkage Group LG19"/>
</dbReference>
<dbReference type="EMBL" id="CM042036">
    <property type="protein sequence ID" value="KAI3745076.1"/>
    <property type="molecule type" value="Genomic_DNA"/>
</dbReference>
<protein>
    <submittedName>
        <fullName evidence="1">Uncharacterized protein</fullName>
    </submittedName>
</protein>